<accession>A0AAV4PQ51</accession>
<dbReference type="EMBL" id="BPLQ01003180">
    <property type="protein sequence ID" value="GIX98520.1"/>
    <property type="molecule type" value="Genomic_DNA"/>
</dbReference>
<evidence type="ECO:0000313" key="1">
    <source>
        <dbReference type="EMBL" id="GIX98520.1"/>
    </source>
</evidence>
<organism evidence="1 2">
    <name type="scientific">Caerostris darwini</name>
    <dbReference type="NCBI Taxonomy" id="1538125"/>
    <lineage>
        <taxon>Eukaryota</taxon>
        <taxon>Metazoa</taxon>
        <taxon>Ecdysozoa</taxon>
        <taxon>Arthropoda</taxon>
        <taxon>Chelicerata</taxon>
        <taxon>Arachnida</taxon>
        <taxon>Araneae</taxon>
        <taxon>Araneomorphae</taxon>
        <taxon>Entelegynae</taxon>
        <taxon>Araneoidea</taxon>
        <taxon>Araneidae</taxon>
        <taxon>Caerostris</taxon>
    </lineage>
</organism>
<gene>
    <name evidence="1" type="ORF">CDAR_111911</name>
</gene>
<comment type="caution">
    <text evidence="1">The sequence shown here is derived from an EMBL/GenBank/DDBJ whole genome shotgun (WGS) entry which is preliminary data.</text>
</comment>
<keyword evidence="2" id="KW-1185">Reference proteome</keyword>
<evidence type="ECO:0000313" key="2">
    <source>
        <dbReference type="Proteomes" id="UP001054837"/>
    </source>
</evidence>
<reference evidence="1 2" key="1">
    <citation type="submission" date="2021-06" db="EMBL/GenBank/DDBJ databases">
        <title>Caerostris darwini draft genome.</title>
        <authorList>
            <person name="Kono N."/>
            <person name="Arakawa K."/>
        </authorList>
    </citation>
    <scope>NUCLEOTIDE SEQUENCE [LARGE SCALE GENOMIC DNA]</scope>
</reference>
<name>A0AAV4PQ51_9ARAC</name>
<dbReference type="Proteomes" id="UP001054837">
    <property type="component" value="Unassembled WGS sequence"/>
</dbReference>
<sequence>MQAEECSRHIRAICAYTGVPASLLPSKKELVEMRKRRDIEILTKEAEFPSSQIADNGFIFIALCCAWRLMILRGLGPFQVYSEVPLEPALPTSPEMLSNLTDEKRCARISRILMKKGIAQSLLQPLAMHLMMMIVSS</sequence>
<protein>
    <submittedName>
        <fullName evidence="1">Uncharacterized protein</fullName>
    </submittedName>
</protein>
<proteinExistence type="predicted"/>
<dbReference type="AlphaFoldDB" id="A0AAV4PQ51"/>